<dbReference type="OrthoDB" id="6340111at2759"/>
<evidence type="ECO:0000256" key="1">
    <source>
        <dbReference type="SAM" id="MobiDB-lite"/>
    </source>
</evidence>
<evidence type="ECO:0000313" key="2">
    <source>
        <dbReference type="EMBL" id="CAG5035404.1"/>
    </source>
</evidence>
<name>A0A8S3XQ31_PARAO</name>
<keyword evidence="3" id="KW-1185">Reference proteome</keyword>
<feature type="compositionally biased region" description="Polar residues" evidence="1">
    <location>
        <begin position="60"/>
        <end position="72"/>
    </location>
</feature>
<organism evidence="2 3">
    <name type="scientific">Parnassius apollo</name>
    <name type="common">Apollo butterfly</name>
    <name type="synonym">Papilio apollo</name>
    <dbReference type="NCBI Taxonomy" id="110799"/>
    <lineage>
        <taxon>Eukaryota</taxon>
        <taxon>Metazoa</taxon>
        <taxon>Ecdysozoa</taxon>
        <taxon>Arthropoda</taxon>
        <taxon>Hexapoda</taxon>
        <taxon>Insecta</taxon>
        <taxon>Pterygota</taxon>
        <taxon>Neoptera</taxon>
        <taxon>Endopterygota</taxon>
        <taxon>Lepidoptera</taxon>
        <taxon>Glossata</taxon>
        <taxon>Ditrysia</taxon>
        <taxon>Papilionoidea</taxon>
        <taxon>Papilionidae</taxon>
        <taxon>Parnassiinae</taxon>
        <taxon>Parnassini</taxon>
        <taxon>Parnassius</taxon>
        <taxon>Parnassius</taxon>
    </lineage>
</organism>
<evidence type="ECO:0000313" key="3">
    <source>
        <dbReference type="Proteomes" id="UP000691718"/>
    </source>
</evidence>
<feature type="region of interest" description="Disordered" evidence="1">
    <location>
        <begin position="22"/>
        <end position="72"/>
    </location>
</feature>
<proteinExistence type="predicted"/>
<feature type="compositionally biased region" description="Acidic residues" evidence="1">
    <location>
        <begin position="35"/>
        <end position="58"/>
    </location>
</feature>
<accession>A0A8S3XQ31</accession>
<dbReference type="EMBL" id="CAJQZP010001271">
    <property type="protein sequence ID" value="CAG5035404.1"/>
    <property type="molecule type" value="Genomic_DNA"/>
</dbReference>
<protein>
    <submittedName>
        <fullName evidence="2">(apollo) hypothetical protein</fullName>
    </submittedName>
</protein>
<dbReference type="Proteomes" id="UP000691718">
    <property type="component" value="Unassembled WGS sequence"/>
</dbReference>
<reference evidence="2" key="1">
    <citation type="submission" date="2021-04" db="EMBL/GenBank/DDBJ databases">
        <authorList>
            <person name="Tunstrom K."/>
        </authorList>
    </citation>
    <scope>NUCLEOTIDE SEQUENCE</scope>
</reference>
<comment type="caution">
    <text evidence="2">The sequence shown here is derived from an EMBL/GenBank/DDBJ whole genome shotgun (WGS) entry which is preliminary data.</text>
</comment>
<dbReference type="AlphaFoldDB" id="A0A8S3XQ31"/>
<sequence>MLLIELAKEFVATIDNKTDGQYNCKAQEASSSSVFEDEESSESEEVPEEEELDDDELSELYQTGEETFSPKTTVVEEKVVALLTPQLEPLPNDFDSSAPCYNIDIVETQELNNTQDSS</sequence>
<gene>
    <name evidence="2" type="ORF">PAPOLLO_LOCUS20545</name>
</gene>